<dbReference type="InterPro" id="IPR019734">
    <property type="entry name" value="TPR_rpt"/>
</dbReference>
<sequence>MSYPRSSGDIIADRRFAYAMSYKAEGDLQAAAELVEQALASVPGWATGWFALGDLLESAGRREAAIAAYRRCLDIDAVDEAGAGARLARLGAIEADGAMAPAHVAALFDDYADRFEASLVNGLGYRGPALLLAALEPLRKPFRFGHALDLGCGTGLAGEAFRASCASIEGVDLSAAMLSLARRKGLYDRLEQGDVATFLEGRPAQSADLLLAADVFVYLGNLEAIFRQAARVLAPGGLFAFSAQRWDGPEAFILNHDMRYAHSHAAIAAWAGAAGLAIACRNDEWARRDRGQPVPGMVAVLERS</sequence>
<reference evidence="3 4" key="1">
    <citation type="submission" date="2023-07" db="EMBL/GenBank/DDBJ databases">
        <title>Genomic Encyclopedia of Type Strains, Phase IV (KMG-IV): sequencing the most valuable type-strain genomes for metagenomic binning, comparative biology and taxonomic classification.</title>
        <authorList>
            <person name="Goeker M."/>
        </authorList>
    </citation>
    <scope>NUCLEOTIDE SEQUENCE [LARGE SCALE GENOMIC DNA]</scope>
    <source>
        <strain evidence="3 4">DSM 5896</strain>
    </source>
</reference>
<dbReference type="SMART" id="SM00028">
    <property type="entry name" value="TPR"/>
    <property type="match status" value="2"/>
</dbReference>
<dbReference type="Gene3D" id="1.25.40.10">
    <property type="entry name" value="Tetratricopeptide repeat domain"/>
    <property type="match status" value="1"/>
</dbReference>
<dbReference type="InterPro" id="IPR029063">
    <property type="entry name" value="SAM-dependent_MTases_sf"/>
</dbReference>
<name>A0ABU0FEX9_9HYPH</name>
<dbReference type="RefSeq" id="WP_307426680.1">
    <property type="nucleotide sequence ID" value="NZ_JAUSVK010000001.1"/>
</dbReference>
<proteinExistence type="predicted"/>
<dbReference type="Gene3D" id="3.40.50.150">
    <property type="entry name" value="Vaccinia Virus protein VP39"/>
    <property type="match status" value="1"/>
</dbReference>
<organism evidence="3 4">
    <name type="scientific">Labrys monachus</name>
    <dbReference type="NCBI Taxonomy" id="217067"/>
    <lineage>
        <taxon>Bacteria</taxon>
        <taxon>Pseudomonadati</taxon>
        <taxon>Pseudomonadota</taxon>
        <taxon>Alphaproteobacteria</taxon>
        <taxon>Hyphomicrobiales</taxon>
        <taxon>Xanthobacteraceae</taxon>
        <taxon>Labrys</taxon>
    </lineage>
</organism>
<dbReference type="SUPFAM" id="SSF53335">
    <property type="entry name" value="S-adenosyl-L-methionine-dependent methyltransferases"/>
    <property type="match status" value="1"/>
</dbReference>
<evidence type="ECO:0000256" key="1">
    <source>
        <dbReference type="PROSITE-ProRule" id="PRU00339"/>
    </source>
</evidence>
<feature type="repeat" description="TPR" evidence="1">
    <location>
        <begin position="46"/>
        <end position="79"/>
    </location>
</feature>
<dbReference type="PANTHER" id="PTHR43861">
    <property type="entry name" value="TRANS-ACONITATE 2-METHYLTRANSFERASE-RELATED"/>
    <property type="match status" value="1"/>
</dbReference>
<dbReference type="GO" id="GO:0008168">
    <property type="term" value="F:methyltransferase activity"/>
    <property type="evidence" value="ECO:0007669"/>
    <property type="project" value="UniProtKB-KW"/>
</dbReference>
<dbReference type="InterPro" id="IPR011990">
    <property type="entry name" value="TPR-like_helical_dom_sf"/>
</dbReference>
<evidence type="ECO:0000259" key="2">
    <source>
        <dbReference type="Pfam" id="PF08241"/>
    </source>
</evidence>
<dbReference type="PROSITE" id="PS50005">
    <property type="entry name" value="TPR"/>
    <property type="match status" value="1"/>
</dbReference>
<keyword evidence="3" id="KW-0489">Methyltransferase</keyword>
<accession>A0ABU0FEX9</accession>
<dbReference type="GO" id="GO:0032259">
    <property type="term" value="P:methylation"/>
    <property type="evidence" value="ECO:0007669"/>
    <property type="project" value="UniProtKB-KW"/>
</dbReference>
<dbReference type="Proteomes" id="UP001237448">
    <property type="component" value="Unassembled WGS sequence"/>
</dbReference>
<keyword evidence="1" id="KW-0802">TPR repeat</keyword>
<keyword evidence="4" id="KW-1185">Reference proteome</keyword>
<evidence type="ECO:0000313" key="4">
    <source>
        <dbReference type="Proteomes" id="UP001237448"/>
    </source>
</evidence>
<comment type="caution">
    <text evidence="3">The sequence shown here is derived from an EMBL/GenBank/DDBJ whole genome shotgun (WGS) entry which is preliminary data.</text>
</comment>
<evidence type="ECO:0000313" key="3">
    <source>
        <dbReference type="EMBL" id="MDQ0392580.1"/>
    </source>
</evidence>
<gene>
    <name evidence="3" type="ORF">J3R73_002372</name>
</gene>
<dbReference type="SUPFAM" id="SSF48452">
    <property type="entry name" value="TPR-like"/>
    <property type="match status" value="1"/>
</dbReference>
<protein>
    <submittedName>
        <fullName evidence="3">TPR repeat methyltransferase</fullName>
    </submittedName>
</protein>
<dbReference type="InterPro" id="IPR013216">
    <property type="entry name" value="Methyltransf_11"/>
</dbReference>
<dbReference type="CDD" id="cd02440">
    <property type="entry name" value="AdoMet_MTases"/>
    <property type="match status" value="1"/>
</dbReference>
<feature type="domain" description="Methyltransferase type 11" evidence="2">
    <location>
        <begin position="148"/>
        <end position="241"/>
    </location>
</feature>
<keyword evidence="3" id="KW-0808">Transferase</keyword>
<dbReference type="PANTHER" id="PTHR43861:SF1">
    <property type="entry name" value="TRANS-ACONITATE 2-METHYLTRANSFERASE"/>
    <property type="match status" value="1"/>
</dbReference>
<dbReference type="Pfam" id="PF08241">
    <property type="entry name" value="Methyltransf_11"/>
    <property type="match status" value="1"/>
</dbReference>
<dbReference type="Pfam" id="PF13181">
    <property type="entry name" value="TPR_8"/>
    <property type="match status" value="1"/>
</dbReference>
<dbReference type="EMBL" id="JAUSVK010000001">
    <property type="protein sequence ID" value="MDQ0392580.1"/>
    <property type="molecule type" value="Genomic_DNA"/>
</dbReference>